<evidence type="ECO:0000259" key="1">
    <source>
        <dbReference type="Pfam" id="PF05685"/>
    </source>
</evidence>
<sequence>MRSNKFLGAMPTTARAADHQERWHEIVSDPGLRELPYTVETNHRGQIVLSPRKNRHSVAQEQIQGLLDEHAPGGLQPTEFAIATAGGVKVADVIWMSPGRWEHMQETGDPSTLAPEICVEVMPESNDWESNDWDEMHSKRTLYLEAGAEEVWVVTEEGAVRFFADEEMEASEVLPEFPEHV</sequence>
<dbReference type="EMBL" id="CP000159">
    <property type="protein sequence ID" value="ABC43986.1"/>
    <property type="molecule type" value="Genomic_DNA"/>
</dbReference>
<dbReference type="AlphaFoldDB" id="Q2S602"/>
<protein>
    <recommendedName>
        <fullName evidence="1">Putative restriction endonuclease domain-containing protein</fullName>
    </recommendedName>
</protein>
<name>Q2S602_SALRD</name>
<dbReference type="OrthoDB" id="1494027at2"/>
<feature type="domain" description="Putative restriction endonuclease" evidence="1">
    <location>
        <begin position="39"/>
        <end position="173"/>
    </location>
</feature>
<dbReference type="KEGG" id="sru:SRU_0232"/>
<dbReference type="SUPFAM" id="SSF52980">
    <property type="entry name" value="Restriction endonuclease-like"/>
    <property type="match status" value="1"/>
</dbReference>
<dbReference type="InterPro" id="IPR012296">
    <property type="entry name" value="Nuclease_put_TT1808"/>
</dbReference>
<dbReference type="Gene3D" id="3.90.1570.10">
    <property type="entry name" value="tt1808, chain A"/>
    <property type="match status" value="1"/>
</dbReference>
<accession>Q2S602</accession>
<dbReference type="Proteomes" id="UP000008674">
    <property type="component" value="Chromosome"/>
</dbReference>
<keyword evidence="3" id="KW-1185">Reference proteome</keyword>
<reference evidence="2 3" key="1">
    <citation type="journal article" date="2005" name="Proc. Natl. Acad. Sci. U.S.A.">
        <title>The genome of Salinibacter ruber: convergence and gene exchange among hyperhalophilic bacteria and archaea.</title>
        <authorList>
            <person name="Mongodin E.F."/>
            <person name="Nelson K.E."/>
            <person name="Daugherty S."/>
            <person name="Deboy R.T."/>
            <person name="Wister J."/>
            <person name="Khouri H."/>
            <person name="Weidman J."/>
            <person name="Walsh D.A."/>
            <person name="Papke R.T."/>
            <person name="Sanchez Perez G."/>
            <person name="Sharma A.K."/>
            <person name="Nesbo C.L."/>
            <person name="MacLeod D."/>
            <person name="Bapteste E."/>
            <person name="Doolittle W.F."/>
            <person name="Charlebois R.L."/>
            <person name="Legault B."/>
            <person name="Rodriguez-Valera F."/>
        </authorList>
    </citation>
    <scope>NUCLEOTIDE SEQUENCE [LARGE SCALE GENOMIC DNA]</scope>
    <source>
        <strain evidence="3">DSM 13855 / CECT 5946 / M31</strain>
    </source>
</reference>
<proteinExistence type="predicted"/>
<dbReference type="eggNOG" id="COG4636">
    <property type="taxonomic scope" value="Bacteria"/>
</dbReference>
<dbReference type="Pfam" id="PF05685">
    <property type="entry name" value="Uma2"/>
    <property type="match status" value="1"/>
</dbReference>
<evidence type="ECO:0000313" key="3">
    <source>
        <dbReference type="Proteomes" id="UP000008674"/>
    </source>
</evidence>
<dbReference type="InterPro" id="IPR008538">
    <property type="entry name" value="Uma2"/>
</dbReference>
<organism evidence="2 3">
    <name type="scientific">Salinibacter ruber (strain DSM 13855 / M31)</name>
    <dbReference type="NCBI Taxonomy" id="309807"/>
    <lineage>
        <taxon>Bacteria</taxon>
        <taxon>Pseudomonadati</taxon>
        <taxon>Rhodothermota</taxon>
        <taxon>Rhodothermia</taxon>
        <taxon>Rhodothermales</taxon>
        <taxon>Salinibacteraceae</taxon>
        <taxon>Salinibacter</taxon>
    </lineage>
</organism>
<evidence type="ECO:0000313" key="2">
    <source>
        <dbReference type="EMBL" id="ABC43986.1"/>
    </source>
</evidence>
<dbReference type="InterPro" id="IPR011335">
    <property type="entry name" value="Restrct_endonuc-II-like"/>
</dbReference>
<dbReference type="CDD" id="cd06260">
    <property type="entry name" value="DUF820-like"/>
    <property type="match status" value="1"/>
</dbReference>
<dbReference type="EnsemblBacteria" id="ABC43986">
    <property type="protein sequence ID" value="ABC43986"/>
    <property type="gene ID" value="SRU_0232"/>
</dbReference>
<dbReference type="HOGENOM" id="CLU_107586_0_0_10"/>
<gene>
    <name evidence="2" type="ordered locus">SRU_0232</name>
</gene>